<evidence type="ECO:0000256" key="7">
    <source>
        <dbReference type="ARBA" id="ARBA00022723"/>
    </source>
</evidence>
<dbReference type="GO" id="GO:0006119">
    <property type="term" value="P:oxidative phosphorylation"/>
    <property type="evidence" value="ECO:0007669"/>
    <property type="project" value="UniProtKB-UniPathway"/>
</dbReference>
<dbReference type="GO" id="GO:0016020">
    <property type="term" value="C:membrane"/>
    <property type="evidence" value="ECO:0007669"/>
    <property type="project" value="InterPro"/>
</dbReference>
<evidence type="ECO:0000256" key="2">
    <source>
        <dbReference type="ARBA" id="ARBA00009578"/>
    </source>
</evidence>
<dbReference type="RefSeq" id="WP_007256968.1">
    <property type="nucleotide sequence ID" value="NZ_CH724110.1"/>
</dbReference>
<keyword evidence="12" id="KW-1133">Transmembrane helix</keyword>
<feature type="domain" description="Cytochrome oxidase subunit I profile" evidence="13">
    <location>
        <begin position="14"/>
        <end position="529"/>
    </location>
</feature>
<dbReference type="eggNOG" id="COG0843">
    <property type="taxonomic scope" value="Bacteria"/>
</dbReference>
<feature type="transmembrane region" description="Helical" evidence="12">
    <location>
        <begin position="750"/>
        <end position="775"/>
    </location>
</feature>
<name>Q2CHI9_OCEGH</name>
<organism evidence="14 15">
    <name type="scientific">Oceanicola granulosus (strain ATCC BAA-861 / DSM 15982 / KCTC 12143 / HTCC2516)</name>
    <dbReference type="NCBI Taxonomy" id="314256"/>
    <lineage>
        <taxon>Bacteria</taxon>
        <taxon>Pseudomonadati</taxon>
        <taxon>Pseudomonadota</taxon>
        <taxon>Alphaproteobacteria</taxon>
        <taxon>Rhodobacterales</taxon>
        <taxon>Roseobacteraceae</taxon>
        <taxon>Oceanicola</taxon>
    </lineage>
</organism>
<feature type="transmembrane region" description="Helical" evidence="12">
    <location>
        <begin position="388"/>
        <end position="412"/>
    </location>
</feature>
<feature type="transmembrane region" description="Helical" evidence="12">
    <location>
        <begin position="796"/>
        <end position="817"/>
    </location>
</feature>
<dbReference type="GO" id="GO:0020037">
    <property type="term" value="F:heme binding"/>
    <property type="evidence" value="ECO:0007669"/>
    <property type="project" value="InterPro"/>
</dbReference>
<feature type="transmembrane region" description="Helical" evidence="12">
    <location>
        <begin position="259"/>
        <end position="278"/>
    </location>
</feature>
<keyword evidence="4" id="KW-0813">Transport</keyword>
<feature type="transmembrane region" description="Helical" evidence="12">
    <location>
        <begin position="466"/>
        <end position="491"/>
    </location>
</feature>
<evidence type="ECO:0000256" key="6">
    <source>
        <dbReference type="ARBA" id="ARBA00022660"/>
    </source>
</evidence>
<dbReference type="Pfam" id="PF00115">
    <property type="entry name" value="COX1"/>
    <property type="match status" value="1"/>
</dbReference>
<evidence type="ECO:0000256" key="11">
    <source>
        <dbReference type="ARBA" id="ARBA00047816"/>
    </source>
</evidence>
<feature type="transmembrane region" description="Helical" evidence="12">
    <location>
        <begin position="161"/>
        <end position="187"/>
    </location>
</feature>
<feature type="transmembrane region" description="Helical" evidence="12">
    <location>
        <begin position="424"/>
        <end position="446"/>
    </location>
</feature>
<keyword evidence="5" id="KW-0349">Heme</keyword>
<accession>Q2CHI9</accession>
<keyword evidence="12" id="KW-0472">Membrane</keyword>
<dbReference type="UniPathway" id="UPA00705"/>
<keyword evidence="12" id="KW-0812">Transmembrane</keyword>
<feature type="transmembrane region" description="Helical" evidence="12">
    <location>
        <begin position="574"/>
        <end position="597"/>
    </location>
</feature>
<feature type="transmembrane region" description="Helical" evidence="12">
    <location>
        <begin position="35"/>
        <end position="54"/>
    </location>
</feature>
<dbReference type="SUPFAM" id="SSF81442">
    <property type="entry name" value="Cytochrome c oxidase subunit I-like"/>
    <property type="match status" value="1"/>
</dbReference>
<dbReference type="EMBL" id="AAOT01000006">
    <property type="protein sequence ID" value="EAR52050.1"/>
    <property type="molecule type" value="Genomic_DNA"/>
</dbReference>
<evidence type="ECO:0000256" key="12">
    <source>
        <dbReference type="SAM" id="Phobius"/>
    </source>
</evidence>
<evidence type="ECO:0000256" key="1">
    <source>
        <dbReference type="ARBA" id="ARBA00004673"/>
    </source>
</evidence>
<gene>
    <name evidence="14" type="ORF">OG2516_18335</name>
</gene>
<dbReference type="EC" id="7.1.1.9" evidence="3"/>
<keyword evidence="10" id="KW-0186">Copper</keyword>
<feature type="transmembrane region" description="Helical" evidence="12">
    <location>
        <begin position="355"/>
        <end position="376"/>
    </location>
</feature>
<feature type="transmembrane region" description="Helical" evidence="12">
    <location>
        <begin position="199"/>
        <end position="225"/>
    </location>
</feature>
<dbReference type="GO" id="GO:0015990">
    <property type="term" value="P:electron transport coupled proton transport"/>
    <property type="evidence" value="ECO:0007669"/>
    <property type="project" value="InterPro"/>
</dbReference>
<feature type="transmembrane region" description="Helical" evidence="12">
    <location>
        <begin position="285"/>
        <end position="305"/>
    </location>
</feature>
<dbReference type="PROSITE" id="PS50855">
    <property type="entry name" value="COX1"/>
    <property type="match status" value="1"/>
</dbReference>
<comment type="pathway">
    <text evidence="1">Energy metabolism; oxidative phosphorylation.</text>
</comment>
<evidence type="ECO:0000259" key="13">
    <source>
        <dbReference type="PROSITE" id="PS50855"/>
    </source>
</evidence>
<dbReference type="PANTHER" id="PTHR10422">
    <property type="entry name" value="CYTOCHROME C OXIDASE SUBUNIT 1"/>
    <property type="match status" value="1"/>
</dbReference>
<keyword evidence="7" id="KW-0479">Metal-binding</keyword>
<proteinExistence type="inferred from homology"/>
<evidence type="ECO:0000313" key="15">
    <source>
        <dbReference type="Proteomes" id="UP000003635"/>
    </source>
</evidence>
<dbReference type="Gene3D" id="1.20.210.10">
    <property type="entry name" value="Cytochrome c oxidase-like, subunit I domain"/>
    <property type="match status" value="1"/>
</dbReference>
<dbReference type="InterPro" id="IPR014241">
    <property type="entry name" value="Cyt_c_oxidase_su1_bac"/>
</dbReference>
<dbReference type="InterPro" id="IPR036927">
    <property type="entry name" value="Cyt_c_oxase-like_su1_sf"/>
</dbReference>
<dbReference type="InterPro" id="IPR035973">
    <property type="entry name" value="Cyt_c_oxidase_su3-like_sf"/>
</dbReference>
<dbReference type="GO" id="GO:0004129">
    <property type="term" value="F:cytochrome-c oxidase activity"/>
    <property type="evidence" value="ECO:0007669"/>
    <property type="project" value="UniProtKB-EC"/>
</dbReference>
<feature type="transmembrane region" description="Helical" evidence="12">
    <location>
        <begin position="716"/>
        <end position="738"/>
    </location>
</feature>
<dbReference type="Proteomes" id="UP000003635">
    <property type="component" value="Unassembled WGS sequence"/>
</dbReference>
<evidence type="ECO:0000256" key="10">
    <source>
        <dbReference type="ARBA" id="ARBA00023008"/>
    </source>
</evidence>
<evidence type="ECO:0000256" key="8">
    <source>
        <dbReference type="ARBA" id="ARBA00022982"/>
    </source>
</evidence>
<dbReference type="GO" id="GO:0046872">
    <property type="term" value="F:metal ion binding"/>
    <property type="evidence" value="ECO:0007669"/>
    <property type="project" value="UniProtKB-KW"/>
</dbReference>
<feature type="transmembrane region" description="Helical" evidence="12">
    <location>
        <begin position="603"/>
        <end position="622"/>
    </location>
</feature>
<feature type="transmembrane region" description="Helical" evidence="12">
    <location>
        <begin position="74"/>
        <end position="98"/>
    </location>
</feature>
<dbReference type="NCBIfam" id="TIGR02891">
    <property type="entry name" value="CtaD_CoxA"/>
    <property type="match status" value="1"/>
</dbReference>
<evidence type="ECO:0000256" key="4">
    <source>
        <dbReference type="ARBA" id="ARBA00022448"/>
    </source>
</evidence>
<reference evidence="14 15" key="1">
    <citation type="journal article" date="2010" name="J. Bacteriol.">
        <title>Genome sequences of Oceanicola granulosus HTCC2516(T) and Oceanicola batsensis HTCC2597(TDelta).</title>
        <authorList>
            <person name="Thrash J.C."/>
            <person name="Cho J.C."/>
            <person name="Vergin K.L."/>
            <person name="Giovannoni S.J."/>
        </authorList>
    </citation>
    <scope>NUCLEOTIDE SEQUENCE [LARGE SCALE GENOMIC DNA]</scope>
    <source>
        <strain evidence="15">ATCC BAA-861 / DSM 15982 / KCTC 12143 / HTCC2516</strain>
    </source>
</reference>
<feature type="transmembrane region" description="Helical" evidence="12">
    <location>
        <begin position="317"/>
        <end position="343"/>
    </location>
</feature>
<dbReference type="SUPFAM" id="SSF81452">
    <property type="entry name" value="Cytochrome c oxidase subunit III-like"/>
    <property type="match status" value="1"/>
</dbReference>
<dbReference type="AlphaFoldDB" id="Q2CHI9"/>
<evidence type="ECO:0000256" key="9">
    <source>
        <dbReference type="ARBA" id="ARBA00023004"/>
    </source>
</evidence>
<comment type="catalytic activity">
    <reaction evidence="11">
        <text>4 Fe(II)-[cytochrome c] + O2 + 8 H(+)(in) = 4 Fe(III)-[cytochrome c] + 2 H2O + 4 H(+)(out)</text>
        <dbReference type="Rhea" id="RHEA:11436"/>
        <dbReference type="Rhea" id="RHEA-COMP:10350"/>
        <dbReference type="Rhea" id="RHEA-COMP:14399"/>
        <dbReference type="ChEBI" id="CHEBI:15377"/>
        <dbReference type="ChEBI" id="CHEBI:15378"/>
        <dbReference type="ChEBI" id="CHEBI:15379"/>
        <dbReference type="ChEBI" id="CHEBI:29033"/>
        <dbReference type="ChEBI" id="CHEBI:29034"/>
        <dbReference type="EC" id="7.1.1.9"/>
    </reaction>
</comment>
<evidence type="ECO:0000256" key="5">
    <source>
        <dbReference type="ARBA" id="ARBA00022617"/>
    </source>
</evidence>
<dbReference type="InterPro" id="IPR000883">
    <property type="entry name" value="Cyt_C_Oxase_1"/>
</dbReference>
<dbReference type="GO" id="GO:0022904">
    <property type="term" value="P:respiratory electron transport chain"/>
    <property type="evidence" value="ECO:0007669"/>
    <property type="project" value="TreeGrafter"/>
</dbReference>
<sequence length="818" mass="88106">MNALRRHRALTRIWASAPGWKGWFTSVNHTDLGRMFLTVAVFFFLVGGILAMLIRAQLATPRSAFMGPETYNQVFTMHGTIMMFLFAIPFFEGLAVYLLPKLLGTRDLAFPRLTAYGFWCYVFGGSMMIFALLAGIAPDSGWFMYPPLSSTIGAPGINSDFWLIGITFVEISAISAAVEITVTILRYRAPGMSLAKMPIFAWYALVTAVMILTGFPPLILGSILLELERAFGMPFFQVAQGGDALLWQHLFWMFGHPEVYIIFLPAAGAISTILPVMARTTLMGYGWVVAAAVSLAVLSFGLWVHHMFTTGIPHMGLAFFSAASTLVAVPTAVQIFAWIGTLWRGRPGLHLPMMWLLAFFATFVIGGLTGVMVAVVPFDWQAHDTYFIVAHLHYVLIGGFVFPMLAALYYWMPHFVGRKTYFKLGGVAFWLIVPGFHGTFLLLHWAGLLGMRRRIDSYGPGQGWEIINLIASVSGFVMAIGFALVLIDVIINAVTAIRGSRDPWRAGTLEWAMPTPPAAYNFASLPHVDSRDPLYADRELPVRLARGEGYLGDPARGRRETLTVDIATGAPRTIVVFPGNTALPVLMSAVTGLFFLGMLVKDYWLVPISALGVIGCALAWVWSLGRRAPEGPLDAGRGAVLPVASEVADPPGWWGSLFLLLADGTFLGSLLFGYAFLWTIAPNWPPPAYAEPGPAALALVLAGAALTAVGGRLGALAGVAAALAGTVAVGLAALAVLAQVPDPAAHAYDATVWVLVGYALLHQVVALIMMALVAARRWAGHSAVTRRGAARVARLWSDYAALVALLAAAAVGLPGVLA</sequence>
<keyword evidence="15" id="KW-1185">Reference proteome</keyword>
<keyword evidence="8" id="KW-0249">Electron transport</keyword>
<dbReference type="STRING" id="314256.OG2516_18335"/>
<dbReference type="PRINTS" id="PR01165">
    <property type="entry name" value="CYCOXIDASEI"/>
</dbReference>
<dbReference type="HOGENOM" id="CLU_011899_6_1_5"/>
<keyword evidence="6" id="KW-0679">Respiratory chain</keyword>
<comment type="caution">
    <text evidence="14">The sequence shown here is derived from an EMBL/GenBank/DDBJ whole genome shotgun (WGS) entry which is preliminary data.</text>
</comment>
<dbReference type="InterPro" id="IPR023616">
    <property type="entry name" value="Cyt_c_oxase-like_su1_dom"/>
</dbReference>
<dbReference type="PANTHER" id="PTHR10422:SF35">
    <property type="entry name" value="CYTOCHROME BO(3) UBIQUINOL OXIDASE SUBUNIT 1"/>
    <property type="match status" value="1"/>
</dbReference>
<dbReference type="OrthoDB" id="9803294at2"/>
<protein>
    <recommendedName>
        <fullName evidence="3">cytochrome-c oxidase</fullName>
        <ecNumber evidence="3">7.1.1.9</ecNumber>
    </recommendedName>
</protein>
<feature type="transmembrane region" description="Helical" evidence="12">
    <location>
        <begin position="657"/>
        <end position="681"/>
    </location>
</feature>
<keyword evidence="9" id="KW-0408">Iron</keyword>
<comment type="similarity">
    <text evidence="2">Belongs to the heme-copper respiratory oxidase family.</text>
</comment>
<evidence type="ECO:0000256" key="3">
    <source>
        <dbReference type="ARBA" id="ARBA00012949"/>
    </source>
</evidence>
<evidence type="ECO:0000313" key="14">
    <source>
        <dbReference type="EMBL" id="EAR52050.1"/>
    </source>
</evidence>
<feature type="transmembrane region" description="Helical" evidence="12">
    <location>
        <begin position="118"/>
        <end position="137"/>
    </location>
</feature>